<gene>
    <name evidence="3" type="ORF">SCD92_11275</name>
</gene>
<feature type="transmembrane region" description="Helical" evidence="2">
    <location>
        <begin position="424"/>
        <end position="448"/>
    </location>
</feature>
<dbReference type="CDD" id="cd17332">
    <property type="entry name" value="MFS_MelB_like"/>
    <property type="match status" value="1"/>
</dbReference>
<feature type="transmembrane region" description="Helical" evidence="2">
    <location>
        <begin position="284"/>
        <end position="303"/>
    </location>
</feature>
<protein>
    <submittedName>
        <fullName evidence="3">Glycoside-pentoside-hexuronide (GPH):cation symporter</fullName>
    </submittedName>
</protein>
<evidence type="ECO:0000256" key="1">
    <source>
        <dbReference type="ARBA" id="ARBA00009617"/>
    </source>
</evidence>
<evidence type="ECO:0000313" key="3">
    <source>
        <dbReference type="EMBL" id="MDX6849942.1"/>
    </source>
</evidence>
<evidence type="ECO:0000256" key="2">
    <source>
        <dbReference type="SAM" id="Phobius"/>
    </source>
</evidence>
<dbReference type="Proteomes" id="UP001273505">
    <property type="component" value="Unassembled WGS sequence"/>
</dbReference>
<feature type="transmembrane region" description="Helical" evidence="2">
    <location>
        <begin position="390"/>
        <end position="412"/>
    </location>
</feature>
<feature type="transmembrane region" description="Helical" evidence="2">
    <location>
        <begin position="187"/>
        <end position="206"/>
    </location>
</feature>
<sequence length="469" mass="51703">MSQPKISTKEKFGYGLGDAGSNIVYQAVLNMLSYFYTDIFGIEAAAVGTLMLVVRLFDTFTDPAMGAIADRTRTKHGRYRPWLLWIAIPYGILAVAAFVTPDFESARDKLIYAYISYGLLMTAYTAINIPYSALASVITSDKDERSSLQSWRFGLAMMGGFLVTSITLPLARYFGGGGENPDMQYGMPIAMGILAAVGILCFIGCFKFTKERVYPEDIAQTAGEKQGIFSDIKMMFFNSQWVIVTLAMFIIQIRGGLFGAIKPHFTKYYMIHDLTGFWGQNENFIGLVLGLTMLAGVAGVIAANRLFMVLQWCKVSVMKLALFGSLIPYGLIFFVPREWWEATLFLILLANFFHMMFIPLLFAAIPDVVDYGLKVVGKAAIAMFFAGQLFALKMGGAIGGSMALWIMALFGFQPNVAQSEDALLGLRIAFAGIPFIAAIVVAIIIHFYKLKKGWENRQSVIGPGVEPQA</sequence>
<reference evidence="3 4" key="1">
    <citation type="submission" date="2023-11" db="EMBL/GenBank/DDBJ databases">
        <title>Gilvimarinus fulvus sp. nov., isolated from the surface of Kelp.</title>
        <authorList>
            <person name="Sun Y.Y."/>
            <person name="Gong Y."/>
            <person name="Du Z.J."/>
        </authorList>
    </citation>
    <scope>NUCLEOTIDE SEQUENCE [LARGE SCALE GENOMIC DNA]</scope>
    <source>
        <strain evidence="3 4">SDUM040013</strain>
    </source>
</reference>
<feature type="transmembrane region" description="Helical" evidence="2">
    <location>
        <begin position="155"/>
        <end position="175"/>
    </location>
</feature>
<dbReference type="InterPro" id="IPR039672">
    <property type="entry name" value="MFS_2"/>
</dbReference>
<comment type="similarity">
    <text evidence="1">Belongs to the sodium:galactoside symporter (TC 2.A.2) family.</text>
</comment>
<feature type="transmembrane region" description="Helical" evidence="2">
    <location>
        <begin position="315"/>
        <end position="336"/>
    </location>
</feature>
<dbReference type="SUPFAM" id="SSF103473">
    <property type="entry name" value="MFS general substrate transporter"/>
    <property type="match status" value="1"/>
</dbReference>
<dbReference type="PANTHER" id="PTHR11328">
    <property type="entry name" value="MAJOR FACILITATOR SUPERFAMILY DOMAIN-CONTAINING PROTEIN"/>
    <property type="match status" value="1"/>
</dbReference>
<feature type="transmembrane region" description="Helical" evidence="2">
    <location>
        <begin position="241"/>
        <end position="261"/>
    </location>
</feature>
<name>A0ABU4RYH1_9GAMM</name>
<dbReference type="NCBIfam" id="TIGR00792">
    <property type="entry name" value="gph"/>
    <property type="match status" value="1"/>
</dbReference>
<feature type="transmembrane region" description="Helical" evidence="2">
    <location>
        <begin position="39"/>
        <end position="61"/>
    </location>
</feature>
<dbReference type="Pfam" id="PF13347">
    <property type="entry name" value="MFS_2"/>
    <property type="match status" value="1"/>
</dbReference>
<dbReference type="RefSeq" id="WP_302721832.1">
    <property type="nucleotide sequence ID" value="NZ_JAULRU010000418.1"/>
</dbReference>
<dbReference type="PANTHER" id="PTHR11328:SF24">
    <property type="entry name" value="MAJOR FACILITATOR SUPERFAMILY (MFS) PROFILE DOMAIN-CONTAINING PROTEIN"/>
    <property type="match status" value="1"/>
</dbReference>
<organism evidence="3 4">
    <name type="scientific">Gilvimarinus gilvus</name>
    <dbReference type="NCBI Taxonomy" id="3058038"/>
    <lineage>
        <taxon>Bacteria</taxon>
        <taxon>Pseudomonadati</taxon>
        <taxon>Pseudomonadota</taxon>
        <taxon>Gammaproteobacteria</taxon>
        <taxon>Cellvibrionales</taxon>
        <taxon>Cellvibrionaceae</taxon>
        <taxon>Gilvimarinus</taxon>
    </lineage>
</organism>
<feature type="transmembrane region" description="Helical" evidence="2">
    <location>
        <begin position="342"/>
        <end position="369"/>
    </location>
</feature>
<feature type="transmembrane region" description="Helical" evidence="2">
    <location>
        <begin position="111"/>
        <end position="134"/>
    </location>
</feature>
<dbReference type="InterPro" id="IPR001927">
    <property type="entry name" value="Na/Gal_symport"/>
</dbReference>
<accession>A0ABU4RYH1</accession>
<evidence type="ECO:0000313" key="4">
    <source>
        <dbReference type="Proteomes" id="UP001273505"/>
    </source>
</evidence>
<comment type="caution">
    <text evidence="3">The sequence shown here is derived from an EMBL/GenBank/DDBJ whole genome shotgun (WGS) entry which is preliminary data.</text>
</comment>
<feature type="transmembrane region" description="Helical" evidence="2">
    <location>
        <begin position="82"/>
        <end position="99"/>
    </location>
</feature>
<dbReference type="EMBL" id="JAXAFO010000017">
    <property type="protein sequence ID" value="MDX6849942.1"/>
    <property type="molecule type" value="Genomic_DNA"/>
</dbReference>
<keyword evidence="4" id="KW-1185">Reference proteome</keyword>
<keyword evidence="2" id="KW-1133">Transmembrane helix</keyword>
<dbReference type="InterPro" id="IPR036259">
    <property type="entry name" value="MFS_trans_sf"/>
</dbReference>
<proteinExistence type="inferred from homology"/>
<dbReference type="Gene3D" id="1.20.1250.20">
    <property type="entry name" value="MFS general substrate transporter like domains"/>
    <property type="match status" value="1"/>
</dbReference>
<keyword evidence="2" id="KW-0472">Membrane</keyword>
<keyword evidence="2" id="KW-0812">Transmembrane</keyword>